<dbReference type="AlphaFoldDB" id="A0A430FMA8"/>
<dbReference type="RefSeq" id="WP_420897307.1">
    <property type="nucleotide sequence ID" value="NZ_QXGL01000001.1"/>
</dbReference>
<dbReference type="GO" id="GO:0005524">
    <property type="term" value="F:ATP binding"/>
    <property type="evidence" value="ECO:0007669"/>
    <property type="project" value="UniProtKB-KW"/>
</dbReference>
<evidence type="ECO:0000256" key="1">
    <source>
        <dbReference type="ARBA" id="ARBA00022448"/>
    </source>
</evidence>
<dbReference type="PROSITE" id="PS50893">
    <property type="entry name" value="ABC_TRANSPORTER_2"/>
    <property type="match status" value="1"/>
</dbReference>
<evidence type="ECO:0000256" key="2">
    <source>
        <dbReference type="ARBA" id="ARBA00022741"/>
    </source>
</evidence>
<dbReference type="GO" id="GO:0022857">
    <property type="term" value="F:transmembrane transporter activity"/>
    <property type="evidence" value="ECO:0007669"/>
    <property type="project" value="TreeGrafter"/>
</dbReference>
<dbReference type="Proteomes" id="UP000287533">
    <property type="component" value="Unassembled WGS sequence"/>
</dbReference>
<evidence type="ECO:0000313" key="6">
    <source>
        <dbReference type="Proteomes" id="UP000287533"/>
    </source>
</evidence>
<dbReference type="SMART" id="SM00382">
    <property type="entry name" value="AAA"/>
    <property type="match status" value="1"/>
</dbReference>
<keyword evidence="1" id="KW-0813">Transport</keyword>
<dbReference type="EMBL" id="QXGL01000001">
    <property type="protein sequence ID" value="RSX53878.1"/>
    <property type="molecule type" value="Genomic_DNA"/>
</dbReference>
<dbReference type="InterPro" id="IPR027417">
    <property type="entry name" value="P-loop_NTPase"/>
</dbReference>
<dbReference type="PROSITE" id="PS00211">
    <property type="entry name" value="ABC_TRANSPORTER_1"/>
    <property type="match status" value="1"/>
</dbReference>
<organism evidence="5 6">
    <name type="scientific">Bifidobacterium goeldii</name>
    <dbReference type="NCBI Taxonomy" id="2306975"/>
    <lineage>
        <taxon>Bacteria</taxon>
        <taxon>Bacillati</taxon>
        <taxon>Actinomycetota</taxon>
        <taxon>Actinomycetes</taxon>
        <taxon>Bifidobacteriales</taxon>
        <taxon>Bifidobacteriaceae</taxon>
        <taxon>Bifidobacterium</taxon>
    </lineage>
</organism>
<dbReference type="GO" id="GO:0005886">
    <property type="term" value="C:plasma membrane"/>
    <property type="evidence" value="ECO:0007669"/>
    <property type="project" value="TreeGrafter"/>
</dbReference>
<gene>
    <name evidence="5" type="ORF">D2E25_0184</name>
</gene>
<keyword evidence="3 5" id="KW-0067">ATP-binding</keyword>
<protein>
    <submittedName>
        <fullName evidence="5">ABC transporter ATP-binding protein</fullName>
    </submittedName>
</protein>
<dbReference type="CDD" id="cd03255">
    <property type="entry name" value="ABC_MJ0796_LolCDE_FtsE"/>
    <property type="match status" value="1"/>
</dbReference>
<dbReference type="Pfam" id="PF00005">
    <property type="entry name" value="ABC_tran"/>
    <property type="match status" value="1"/>
</dbReference>
<keyword evidence="6" id="KW-1185">Reference proteome</keyword>
<dbReference type="InterPro" id="IPR017871">
    <property type="entry name" value="ABC_transporter-like_CS"/>
</dbReference>
<dbReference type="InterPro" id="IPR017911">
    <property type="entry name" value="MacB-like_ATP-bd"/>
</dbReference>
<sequence>MTDTTATIEAVRQADMRATQAQSASSQSAPLVELHDLTRTFMRRGKPFDAVSHVNLAIVSGQFVAVTGRSGNGKSTLINMIAGLVRPSSGYVRVDGHNVAELSDRDISLLRNQTIGCITQSQTLLANLTVIDNVILPATLFDHCAQDTHAADTTADGLQHRAQTLLDQLGIADLADSYPKELSGGEMRRVSIARALMNHPKLLIADEPTGDLDAESTVIVMQLLRAAADAGTAVLMVTHDPDALEYVDRTYRMDRGMLTAIA</sequence>
<evidence type="ECO:0000313" key="5">
    <source>
        <dbReference type="EMBL" id="RSX53878.1"/>
    </source>
</evidence>
<dbReference type="PANTHER" id="PTHR24220">
    <property type="entry name" value="IMPORT ATP-BINDING PROTEIN"/>
    <property type="match status" value="1"/>
</dbReference>
<dbReference type="InterPro" id="IPR003593">
    <property type="entry name" value="AAA+_ATPase"/>
</dbReference>
<dbReference type="InterPro" id="IPR003439">
    <property type="entry name" value="ABC_transporter-like_ATP-bd"/>
</dbReference>
<reference evidence="5 6" key="1">
    <citation type="submission" date="2018-09" db="EMBL/GenBank/DDBJ databases">
        <title>Characterization of the phylogenetic diversity of five novel species belonging to the genus Bifidobacterium.</title>
        <authorList>
            <person name="Lugli G.A."/>
            <person name="Duranti S."/>
            <person name="Milani C."/>
        </authorList>
    </citation>
    <scope>NUCLEOTIDE SEQUENCE [LARGE SCALE GENOMIC DNA]</scope>
    <source>
        <strain evidence="5 6">2034B</strain>
    </source>
</reference>
<dbReference type="SUPFAM" id="SSF52540">
    <property type="entry name" value="P-loop containing nucleoside triphosphate hydrolases"/>
    <property type="match status" value="1"/>
</dbReference>
<comment type="caution">
    <text evidence="5">The sequence shown here is derived from an EMBL/GenBank/DDBJ whole genome shotgun (WGS) entry which is preliminary data.</text>
</comment>
<proteinExistence type="predicted"/>
<evidence type="ECO:0000259" key="4">
    <source>
        <dbReference type="PROSITE" id="PS50893"/>
    </source>
</evidence>
<dbReference type="InterPro" id="IPR015854">
    <property type="entry name" value="ABC_transpr_LolD-like"/>
</dbReference>
<accession>A0A430FMA8</accession>
<evidence type="ECO:0000256" key="3">
    <source>
        <dbReference type="ARBA" id="ARBA00022840"/>
    </source>
</evidence>
<feature type="domain" description="ABC transporter" evidence="4">
    <location>
        <begin position="32"/>
        <end position="261"/>
    </location>
</feature>
<keyword evidence="2" id="KW-0547">Nucleotide-binding</keyword>
<name>A0A430FMA8_9BIFI</name>
<dbReference type="PANTHER" id="PTHR24220:SF662">
    <property type="entry name" value="ABC TRANSPORTER ATP-BINDING PROTEIN"/>
    <property type="match status" value="1"/>
</dbReference>
<dbReference type="Gene3D" id="3.40.50.300">
    <property type="entry name" value="P-loop containing nucleotide triphosphate hydrolases"/>
    <property type="match status" value="1"/>
</dbReference>
<dbReference type="GO" id="GO:0016887">
    <property type="term" value="F:ATP hydrolysis activity"/>
    <property type="evidence" value="ECO:0007669"/>
    <property type="project" value="InterPro"/>
</dbReference>